<evidence type="ECO:0000256" key="4">
    <source>
        <dbReference type="RuleBase" id="RU003694"/>
    </source>
</evidence>
<keyword evidence="3" id="KW-0012">Acyltransferase</keyword>
<dbReference type="InterPro" id="IPR016039">
    <property type="entry name" value="Thiolase-like"/>
</dbReference>
<evidence type="ECO:0000313" key="6">
    <source>
        <dbReference type="EMBL" id="SEN18583.1"/>
    </source>
</evidence>
<comment type="similarity">
    <text evidence="1 4">Belongs to the thiolase-like superfamily. Beta-ketoacyl-ACP synthases family.</text>
</comment>
<gene>
    <name evidence="6" type="ORF">SAMN05216267_1002194</name>
</gene>
<sequence length="406" mass="41644">MTATAVVTGLGVAAPNGLGIEDYWRATLDGESGIRRITRFDPAGYPCRFAGEITGFDPAAHIPGRLMPQTDHMTRLALAATGWALGDAGADPAAMDEFGMSVVTANAYGGFEFGHRELEKLWSRGGKHVSAYQSFAWFYAVNTGQISIRHGMRGPSGVLVSEQAGGLDATGQARRHIRKGMPLVVTGGVDGALSPWGWVAYLSGGQLSSGDDPARAYLPFDTAAAGWVPGEGGAILIVEEAAAARARGAAQVYGEVAGYSSGIDPAPDTGRPPALPRVIRQALDDAGLRAADIGVVFADAVGLPALDRAEAEAITEVFGAGAVPVTAPKTMVGRLASGGSALDIATACLALRDQVIPPTVHVTDPAGPAADLDLVRAARQAPLDSALVLARGTGGFTSALVVRRAA</sequence>
<accession>A0A1H8EGI4</accession>
<dbReference type="CDD" id="cd00832">
    <property type="entry name" value="CLF"/>
    <property type="match status" value="1"/>
</dbReference>
<dbReference type="STRING" id="310780.SAMN05216267_1002194"/>
<feature type="domain" description="Ketosynthase family 3 (KS3)" evidence="5">
    <location>
        <begin position="2"/>
        <end position="404"/>
    </location>
</feature>
<dbReference type="PROSITE" id="PS52004">
    <property type="entry name" value="KS3_2"/>
    <property type="match status" value="1"/>
</dbReference>
<name>A0A1H8EGI4_9ACTN</name>
<dbReference type="EMBL" id="FODD01000002">
    <property type="protein sequence ID" value="SEN18583.1"/>
    <property type="molecule type" value="Genomic_DNA"/>
</dbReference>
<proteinExistence type="inferred from homology"/>
<dbReference type="OrthoDB" id="416758at2"/>
<evidence type="ECO:0000313" key="7">
    <source>
        <dbReference type="Proteomes" id="UP000181951"/>
    </source>
</evidence>
<reference evidence="6 7" key="1">
    <citation type="submission" date="2016-10" db="EMBL/GenBank/DDBJ databases">
        <authorList>
            <person name="de Groot N.N."/>
        </authorList>
    </citation>
    <scope>NUCLEOTIDE SEQUENCE [LARGE SCALE GENOMIC DNA]</scope>
    <source>
        <strain evidence="6 7">CGMCC 4.2026</strain>
    </source>
</reference>
<dbReference type="RefSeq" id="WP_069463750.1">
    <property type="nucleotide sequence ID" value="NZ_FODD01000002.1"/>
</dbReference>
<evidence type="ECO:0000259" key="5">
    <source>
        <dbReference type="PROSITE" id="PS52004"/>
    </source>
</evidence>
<organism evidence="6 7">
    <name type="scientific">Actinacidiphila rubida</name>
    <dbReference type="NCBI Taxonomy" id="310780"/>
    <lineage>
        <taxon>Bacteria</taxon>
        <taxon>Bacillati</taxon>
        <taxon>Actinomycetota</taxon>
        <taxon>Actinomycetes</taxon>
        <taxon>Kitasatosporales</taxon>
        <taxon>Streptomycetaceae</taxon>
        <taxon>Actinacidiphila</taxon>
    </lineage>
</organism>
<dbReference type="InterPro" id="IPR000794">
    <property type="entry name" value="Beta-ketoacyl_synthase"/>
</dbReference>
<protein>
    <submittedName>
        <fullName evidence="6">Act minimal PKS chain-length factor (CLF/KS beta)</fullName>
    </submittedName>
</protein>
<dbReference type="GO" id="GO:0004315">
    <property type="term" value="F:3-oxoacyl-[acyl-carrier-protein] synthase activity"/>
    <property type="evidence" value="ECO:0007669"/>
    <property type="project" value="TreeGrafter"/>
</dbReference>
<dbReference type="Gene3D" id="3.40.47.10">
    <property type="match status" value="2"/>
</dbReference>
<dbReference type="InterPro" id="IPR014030">
    <property type="entry name" value="Ketoacyl_synth_N"/>
</dbReference>
<dbReference type="PANTHER" id="PTHR11712:SF322">
    <property type="entry name" value="POLYKETIDE BETA-KETOACYL SYNTHASE 2-RELATED"/>
    <property type="match status" value="1"/>
</dbReference>
<dbReference type="SUPFAM" id="SSF53901">
    <property type="entry name" value="Thiolase-like"/>
    <property type="match status" value="2"/>
</dbReference>
<dbReference type="Proteomes" id="UP000181951">
    <property type="component" value="Unassembled WGS sequence"/>
</dbReference>
<dbReference type="Pfam" id="PF02801">
    <property type="entry name" value="Ketoacyl-synt_C"/>
    <property type="match status" value="1"/>
</dbReference>
<keyword evidence="2 4" id="KW-0808">Transferase</keyword>
<dbReference type="PANTHER" id="PTHR11712">
    <property type="entry name" value="POLYKETIDE SYNTHASE-RELATED"/>
    <property type="match status" value="1"/>
</dbReference>
<dbReference type="InterPro" id="IPR014031">
    <property type="entry name" value="Ketoacyl_synth_C"/>
</dbReference>
<dbReference type="AlphaFoldDB" id="A0A1H8EGI4"/>
<evidence type="ECO:0000256" key="2">
    <source>
        <dbReference type="ARBA" id="ARBA00022679"/>
    </source>
</evidence>
<keyword evidence="7" id="KW-1185">Reference proteome</keyword>
<dbReference type="InterPro" id="IPR020841">
    <property type="entry name" value="PKS_Beta-ketoAc_synthase_dom"/>
</dbReference>
<evidence type="ECO:0000256" key="1">
    <source>
        <dbReference type="ARBA" id="ARBA00008467"/>
    </source>
</evidence>
<dbReference type="Pfam" id="PF00109">
    <property type="entry name" value="ketoacyl-synt"/>
    <property type="match status" value="1"/>
</dbReference>
<evidence type="ECO:0000256" key="3">
    <source>
        <dbReference type="ARBA" id="ARBA00023315"/>
    </source>
</evidence>
<dbReference type="GO" id="GO:0006633">
    <property type="term" value="P:fatty acid biosynthetic process"/>
    <property type="evidence" value="ECO:0007669"/>
    <property type="project" value="TreeGrafter"/>
</dbReference>
<dbReference type="SMART" id="SM00825">
    <property type="entry name" value="PKS_KS"/>
    <property type="match status" value="1"/>
</dbReference>